<keyword evidence="2" id="KW-1185">Reference proteome</keyword>
<comment type="caution">
    <text evidence="1">The sequence shown here is derived from an EMBL/GenBank/DDBJ whole genome shotgun (WGS) entry which is preliminary data.</text>
</comment>
<evidence type="ECO:0000313" key="1">
    <source>
        <dbReference type="EMBL" id="PXV59456.1"/>
    </source>
</evidence>
<dbReference type="Proteomes" id="UP000247973">
    <property type="component" value="Unassembled WGS sequence"/>
</dbReference>
<dbReference type="EMBL" id="QICL01000035">
    <property type="protein sequence ID" value="PXV59456.1"/>
    <property type="molecule type" value="Genomic_DNA"/>
</dbReference>
<gene>
    <name evidence="1" type="ORF">CLV62_13528</name>
</gene>
<protein>
    <submittedName>
        <fullName evidence="1">Uncharacterized protein</fullName>
    </submittedName>
</protein>
<reference evidence="1 2" key="1">
    <citation type="submission" date="2018-03" db="EMBL/GenBank/DDBJ databases">
        <title>Genomic Encyclopedia of Archaeal and Bacterial Type Strains, Phase II (KMG-II): from individual species to whole genera.</title>
        <authorList>
            <person name="Goeker M."/>
        </authorList>
    </citation>
    <scope>NUCLEOTIDE SEQUENCE [LARGE SCALE GENOMIC DNA]</scope>
    <source>
        <strain evidence="1 2">DSM 100214</strain>
    </source>
</reference>
<evidence type="ECO:0000313" key="2">
    <source>
        <dbReference type="Proteomes" id="UP000247973"/>
    </source>
</evidence>
<name>A0A2V3PIS1_9BACT</name>
<accession>A0A2V3PIS1</accession>
<dbReference type="AlphaFoldDB" id="A0A2V3PIS1"/>
<sequence>MYFPGQKRETVFTKLFRKVKALAESFSRRYKLTKSVHIYISGQKEQLIIAPQYVDKSGLIIEQEECFVYEYPVNSTKLGEELFRCINLFYYKDENIRIEKDSDWPAFKHSKCKTMKAFMNEYILISVSSTNDGNIILKMEGHPYKDSLLTINSTISCYLGGTLSKKRADELGNRIFLVYEACLSKQFS</sequence>
<organism evidence="1 2">
    <name type="scientific">Dysgonomonas alginatilytica</name>
    <dbReference type="NCBI Taxonomy" id="1605892"/>
    <lineage>
        <taxon>Bacteria</taxon>
        <taxon>Pseudomonadati</taxon>
        <taxon>Bacteroidota</taxon>
        <taxon>Bacteroidia</taxon>
        <taxon>Bacteroidales</taxon>
        <taxon>Dysgonomonadaceae</taxon>
        <taxon>Dysgonomonas</taxon>
    </lineage>
</organism>
<proteinExistence type="predicted"/>